<evidence type="ECO:0000256" key="1">
    <source>
        <dbReference type="SAM" id="MobiDB-lite"/>
    </source>
</evidence>
<evidence type="ECO:0000313" key="2">
    <source>
        <dbReference type="EMBL" id="KAK4434945.1"/>
    </source>
</evidence>
<organism evidence="2 3">
    <name type="scientific">Sesamum alatum</name>
    <dbReference type="NCBI Taxonomy" id="300844"/>
    <lineage>
        <taxon>Eukaryota</taxon>
        <taxon>Viridiplantae</taxon>
        <taxon>Streptophyta</taxon>
        <taxon>Embryophyta</taxon>
        <taxon>Tracheophyta</taxon>
        <taxon>Spermatophyta</taxon>
        <taxon>Magnoliopsida</taxon>
        <taxon>eudicotyledons</taxon>
        <taxon>Gunneridae</taxon>
        <taxon>Pentapetalae</taxon>
        <taxon>asterids</taxon>
        <taxon>lamiids</taxon>
        <taxon>Lamiales</taxon>
        <taxon>Pedaliaceae</taxon>
        <taxon>Sesamum</taxon>
    </lineage>
</organism>
<dbReference type="AlphaFoldDB" id="A0AAE2CUG7"/>
<proteinExistence type="predicted"/>
<feature type="region of interest" description="Disordered" evidence="1">
    <location>
        <begin position="99"/>
        <end position="186"/>
    </location>
</feature>
<name>A0AAE2CUG7_9LAMI</name>
<evidence type="ECO:0000313" key="3">
    <source>
        <dbReference type="Proteomes" id="UP001293254"/>
    </source>
</evidence>
<reference evidence="2" key="1">
    <citation type="submission" date="2020-06" db="EMBL/GenBank/DDBJ databases">
        <authorList>
            <person name="Li T."/>
            <person name="Hu X."/>
            <person name="Zhang T."/>
            <person name="Song X."/>
            <person name="Zhang H."/>
            <person name="Dai N."/>
            <person name="Sheng W."/>
            <person name="Hou X."/>
            <person name="Wei L."/>
        </authorList>
    </citation>
    <scope>NUCLEOTIDE SEQUENCE</scope>
    <source>
        <strain evidence="2">3651</strain>
        <tissue evidence="2">Leaf</tissue>
    </source>
</reference>
<reference evidence="2" key="2">
    <citation type="journal article" date="2024" name="Plant">
        <title>Genomic evolution and insights into agronomic trait innovations of Sesamum species.</title>
        <authorList>
            <person name="Miao H."/>
            <person name="Wang L."/>
            <person name="Qu L."/>
            <person name="Liu H."/>
            <person name="Sun Y."/>
            <person name="Le M."/>
            <person name="Wang Q."/>
            <person name="Wei S."/>
            <person name="Zheng Y."/>
            <person name="Lin W."/>
            <person name="Duan Y."/>
            <person name="Cao H."/>
            <person name="Xiong S."/>
            <person name="Wang X."/>
            <person name="Wei L."/>
            <person name="Li C."/>
            <person name="Ma Q."/>
            <person name="Ju M."/>
            <person name="Zhao R."/>
            <person name="Li G."/>
            <person name="Mu C."/>
            <person name="Tian Q."/>
            <person name="Mei H."/>
            <person name="Zhang T."/>
            <person name="Gao T."/>
            <person name="Zhang H."/>
        </authorList>
    </citation>
    <scope>NUCLEOTIDE SEQUENCE</scope>
    <source>
        <strain evidence="2">3651</strain>
    </source>
</reference>
<feature type="compositionally biased region" description="Low complexity" evidence="1">
    <location>
        <begin position="140"/>
        <end position="163"/>
    </location>
</feature>
<comment type="caution">
    <text evidence="2">The sequence shown here is derived from an EMBL/GenBank/DDBJ whole genome shotgun (WGS) entry which is preliminary data.</text>
</comment>
<protein>
    <submittedName>
        <fullName evidence="2">Uncharacterized protein</fullName>
    </submittedName>
</protein>
<keyword evidence="3" id="KW-1185">Reference proteome</keyword>
<feature type="compositionally biased region" description="Pro residues" evidence="1">
    <location>
        <begin position="164"/>
        <end position="186"/>
    </location>
</feature>
<gene>
    <name evidence="2" type="ORF">Salat_0657500</name>
</gene>
<dbReference type="Proteomes" id="UP001293254">
    <property type="component" value="Unassembled WGS sequence"/>
</dbReference>
<dbReference type="EMBL" id="JACGWO010000002">
    <property type="protein sequence ID" value="KAK4434945.1"/>
    <property type="molecule type" value="Genomic_DNA"/>
</dbReference>
<accession>A0AAE2CUG7</accession>
<sequence length="186" mass="19775">MEPELGQLGAALSLTEEEESGVVFPTGLWHAEPLTSGFFVVGRLLSTKSFHPEALHNTLKLAFNPCELQLKDGFQDPGDNPPYGHWLRAAAPLSYRGRNGGALARDAQASSRRPRFVSQSVLQSQPPQPTPRRGSTIFGSFEPPTSSTKSTPLPSIPATSAPVSPVPPAPGSSPALPPPPPTQAYY</sequence>